<dbReference type="Pfam" id="PF08238">
    <property type="entry name" value="Sel1"/>
    <property type="match status" value="8"/>
</dbReference>
<dbReference type="AlphaFoldDB" id="A0A9W4SGQ1"/>
<dbReference type="PANTHER" id="PTHR11102:SF160">
    <property type="entry name" value="ERAD-ASSOCIATED E3 UBIQUITIN-PROTEIN LIGASE COMPONENT HRD3"/>
    <property type="match status" value="1"/>
</dbReference>
<dbReference type="PANTHER" id="PTHR11102">
    <property type="entry name" value="SEL-1-LIKE PROTEIN"/>
    <property type="match status" value="1"/>
</dbReference>
<dbReference type="InterPro" id="IPR050767">
    <property type="entry name" value="Sel1_AlgK"/>
</dbReference>
<dbReference type="OrthoDB" id="2230188at2759"/>
<dbReference type="EMBL" id="CAMKVN010000416">
    <property type="protein sequence ID" value="CAI2167703.1"/>
    <property type="molecule type" value="Genomic_DNA"/>
</dbReference>
<sequence>MLKTNQDTMIFSEWLSKNQNKSHYIWLSGLFNYYNIGTEGNRCKAFELFSKASEKNCSIAQVYLAKCYNDEKKLNLAFKYYKESEKNGSNIGRYYLAKCYQFGIGTRKDHAMMFELYQLAAENENSAAQNDLGLLYEPDNGYVCAIFRIGHCYDNGIGTYISKNEAKQLYCNAAKNESNIVKNCFTSLYENGQGIEKAIYWHHKAAKRKVNKVVQYNMGRCCRFGNCVEKDAKACVFNNGYILAQYYLCYLYEKIKKDLKQTIYWYNKAADIRLYNIV</sequence>
<dbReference type="InterPro" id="IPR011990">
    <property type="entry name" value="TPR-like_helical_dom_sf"/>
</dbReference>
<evidence type="ECO:0000256" key="1">
    <source>
        <dbReference type="ARBA" id="ARBA00038101"/>
    </source>
</evidence>
<accession>A0A9W4SGQ1</accession>
<comment type="similarity">
    <text evidence="1">Belongs to the sel-1 family.</text>
</comment>
<dbReference type="SMART" id="SM00671">
    <property type="entry name" value="SEL1"/>
    <property type="match status" value="6"/>
</dbReference>
<protein>
    <submittedName>
        <fullName evidence="2">2763_t:CDS:1</fullName>
    </submittedName>
</protein>
<dbReference type="InterPro" id="IPR006597">
    <property type="entry name" value="Sel1-like"/>
</dbReference>
<evidence type="ECO:0000313" key="3">
    <source>
        <dbReference type="Proteomes" id="UP001153678"/>
    </source>
</evidence>
<dbReference type="Gene3D" id="1.25.40.10">
    <property type="entry name" value="Tetratricopeptide repeat domain"/>
    <property type="match status" value="2"/>
</dbReference>
<organism evidence="2 3">
    <name type="scientific">Funneliformis geosporum</name>
    <dbReference type="NCBI Taxonomy" id="1117311"/>
    <lineage>
        <taxon>Eukaryota</taxon>
        <taxon>Fungi</taxon>
        <taxon>Fungi incertae sedis</taxon>
        <taxon>Mucoromycota</taxon>
        <taxon>Glomeromycotina</taxon>
        <taxon>Glomeromycetes</taxon>
        <taxon>Glomerales</taxon>
        <taxon>Glomeraceae</taxon>
        <taxon>Funneliformis</taxon>
    </lineage>
</organism>
<evidence type="ECO:0000313" key="2">
    <source>
        <dbReference type="EMBL" id="CAI2167703.1"/>
    </source>
</evidence>
<gene>
    <name evidence="2" type="ORF">FWILDA_LOCUS3212</name>
</gene>
<keyword evidence="3" id="KW-1185">Reference proteome</keyword>
<comment type="caution">
    <text evidence="2">The sequence shown here is derived from an EMBL/GenBank/DDBJ whole genome shotgun (WGS) entry which is preliminary data.</text>
</comment>
<reference evidence="2" key="1">
    <citation type="submission" date="2022-08" db="EMBL/GenBank/DDBJ databases">
        <authorList>
            <person name="Kallberg Y."/>
            <person name="Tangrot J."/>
            <person name="Rosling A."/>
        </authorList>
    </citation>
    <scope>NUCLEOTIDE SEQUENCE</scope>
    <source>
        <strain evidence="2">Wild A</strain>
    </source>
</reference>
<dbReference type="SUPFAM" id="SSF81901">
    <property type="entry name" value="HCP-like"/>
    <property type="match status" value="2"/>
</dbReference>
<proteinExistence type="inferred from homology"/>
<name>A0A9W4SGQ1_9GLOM</name>
<dbReference type="Proteomes" id="UP001153678">
    <property type="component" value="Unassembled WGS sequence"/>
</dbReference>